<dbReference type="Proteomes" id="UP001519460">
    <property type="component" value="Unassembled WGS sequence"/>
</dbReference>
<keyword evidence="3" id="KW-1185">Reference proteome</keyword>
<dbReference type="InterPro" id="IPR011989">
    <property type="entry name" value="ARM-like"/>
</dbReference>
<evidence type="ECO:0000313" key="3">
    <source>
        <dbReference type="Proteomes" id="UP001519460"/>
    </source>
</evidence>
<comment type="similarity">
    <text evidence="1">Belongs to the TTI2 family.</text>
</comment>
<dbReference type="InterPro" id="IPR018870">
    <property type="entry name" value="Tti2"/>
</dbReference>
<dbReference type="Pfam" id="PF10521">
    <property type="entry name" value="Tti2"/>
    <property type="match status" value="1"/>
</dbReference>
<dbReference type="InterPro" id="IPR016024">
    <property type="entry name" value="ARM-type_fold"/>
</dbReference>
<dbReference type="SUPFAM" id="SSF48371">
    <property type="entry name" value="ARM repeat"/>
    <property type="match status" value="1"/>
</dbReference>
<evidence type="ECO:0000256" key="1">
    <source>
        <dbReference type="ARBA" id="ARBA00034736"/>
    </source>
</evidence>
<name>A0ABD0LD21_9CAEN</name>
<dbReference type="PANTHER" id="PTHR32226:SF2">
    <property type="entry name" value="TELO2-INTERACTING PROTEIN 2"/>
    <property type="match status" value="1"/>
</dbReference>
<dbReference type="PANTHER" id="PTHR32226">
    <property type="entry name" value="TELO2-INTERACTING PROTEIN 2"/>
    <property type="match status" value="1"/>
</dbReference>
<reference evidence="2 3" key="1">
    <citation type="journal article" date="2023" name="Sci. Data">
        <title>Genome assembly of the Korean intertidal mud-creeper Batillaria attramentaria.</title>
        <authorList>
            <person name="Patra A.K."/>
            <person name="Ho P.T."/>
            <person name="Jun S."/>
            <person name="Lee S.J."/>
            <person name="Kim Y."/>
            <person name="Won Y.J."/>
        </authorList>
    </citation>
    <scope>NUCLEOTIDE SEQUENCE [LARGE SCALE GENOMIC DNA]</scope>
    <source>
        <strain evidence="2">Wonlab-2016</strain>
    </source>
</reference>
<protein>
    <recommendedName>
        <fullName evidence="4">TELO2-interacting protein 2</fullName>
    </recommendedName>
</protein>
<comment type="caution">
    <text evidence="2">The sequence shown here is derived from an EMBL/GenBank/DDBJ whole genome shotgun (WGS) entry which is preliminary data.</text>
</comment>
<dbReference type="Gene3D" id="1.25.10.10">
    <property type="entry name" value="Leucine-rich Repeat Variant"/>
    <property type="match status" value="1"/>
</dbReference>
<sequence length="483" mass="54951">MAASESSSQHDVENSLLDLMENMRRIRCLSKRIELLRSATHAVKNMKGDLLRSCMRSTHLSPLFRLVSDFAIQPEFSCREHFVYEKEDFTGFVERAETALGFLCAYFDVCINCSATESTCIDDCLPKLLVVISANIRSNLWSTESVQKLSLLVLNQLRILYKVDSLSDLLLLDAKSTMKDVSTPSKCVLGRYLMEVKQILTKDKWQKNPTIVESFYWMLTNMIKFPHLSDYLDIVFPPSLMFIDSHVTEHRIMGIHCLHHIARNVTGEELRWYGRADVMFAALKQQVYTREPEIMRALFLALLTVLPIVDKDPAKPIAGLSKPRQVDAILAIMVTNALTENGIVLRRMYTQCIADLLDILGVGAVRHLRRLLELVSSYLEVFDGPEEQARFNTLRILKSLEKNCWPRISSHADEILQSLLKLIQDVASDRSTTPEPVKERLKAEAVECLNLLKELCPEVGDCLHTVCQTPELSYISSSLKDLI</sequence>
<evidence type="ECO:0008006" key="4">
    <source>
        <dbReference type="Google" id="ProtNLM"/>
    </source>
</evidence>
<dbReference type="AlphaFoldDB" id="A0ABD0LD21"/>
<organism evidence="2 3">
    <name type="scientific">Batillaria attramentaria</name>
    <dbReference type="NCBI Taxonomy" id="370345"/>
    <lineage>
        <taxon>Eukaryota</taxon>
        <taxon>Metazoa</taxon>
        <taxon>Spiralia</taxon>
        <taxon>Lophotrochozoa</taxon>
        <taxon>Mollusca</taxon>
        <taxon>Gastropoda</taxon>
        <taxon>Caenogastropoda</taxon>
        <taxon>Sorbeoconcha</taxon>
        <taxon>Cerithioidea</taxon>
        <taxon>Batillariidae</taxon>
        <taxon>Batillaria</taxon>
    </lineage>
</organism>
<gene>
    <name evidence="2" type="ORF">BaRGS_00011849</name>
</gene>
<dbReference type="EMBL" id="JACVVK020000063">
    <property type="protein sequence ID" value="KAK7496869.1"/>
    <property type="molecule type" value="Genomic_DNA"/>
</dbReference>
<evidence type="ECO:0000313" key="2">
    <source>
        <dbReference type="EMBL" id="KAK7496869.1"/>
    </source>
</evidence>
<accession>A0ABD0LD21</accession>
<proteinExistence type="inferred from homology"/>